<feature type="region of interest" description="Disordered" evidence="6">
    <location>
        <begin position="203"/>
        <end position="224"/>
    </location>
</feature>
<feature type="compositionally biased region" description="Low complexity" evidence="6">
    <location>
        <begin position="351"/>
        <end position="361"/>
    </location>
</feature>
<dbReference type="AlphaFoldDB" id="A0A2A4K1B2"/>
<feature type="compositionally biased region" description="Low complexity" evidence="6">
    <location>
        <begin position="213"/>
        <end position="224"/>
    </location>
</feature>
<dbReference type="PANTHER" id="PTHR24403">
    <property type="entry name" value="ZINC FINGER PROTEIN"/>
    <property type="match status" value="1"/>
</dbReference>
<dbReference type="PANTHER" id="PTHR24403:SF36">
    <property type="entry name" value="ZINC FINGER PROTEIN 335"/>
    <property type="match status" value="1"/>
</dbReference>
<evidence type="ECO:0000256" key="5">
    <source>
        <dbReference type="PROSITE-ProRule" id="PRU00042"/>
    </source>
</evidence>
<feature type="compositionally biased region" description="Pro residues" evidence="6">
    <location>
        <begin position="314"/>
        <end position="334"/>
    </location>
</feature>
<feature type="domain" description="C2H2-type" evidence="7">
    <location>
        <begin position="257"/>
        <end position="285"/>
    </location>
</feature>
<dbReference type="InterPro" id="IPR050688">
    <property type="entry name" value="Zinc_finger/UBP_domain"/>
</dbReference>
<dbReference type="GO" id="GO:0000978">
    <property type="term" value="F:RNA polymerase II cis-regulatory region sequence-specific DNA binding"/>
    <property type="evidence" value="ECO:0007669"/>
    <property type="project" value="TreeGrafter"/>
</dbReference>
<evidence type="ECO:0000259" key="7">
    <source>
        <dbReference type="PROSITE" id="PS50157"/>
    </source>
</evidence>
<evidence type="ECO:0000256" key="4">
    <source>
        <dbReference type="ARBA" id="ARBA00022833"/>
    </source>
</evidence>
<organism evidence="8">
    <name type="scientific">Heliothis virescens</name>
    <name type="common">Tobacco budworm moth</name>
    <dbReference type="NCBI Taxonomy" id="7102"/>
    <lineage>
        <taxon>Eukaryota</taxon>
        <taxon>Metazoa</taxon>
        <taxon>Ecdysozoa</taxon>
        <taxon>Arthropoda</taxon>
        <taxon>Hexapoda</taxon>
        <taxon>Insecta</taxon>
        <taxon>Pterygota</taxon>
        <taxon>Neoptera</taxon>
        <taxon>Endopterygota</taxon>
        <taxon>Lepidoptera</taxon>
        <taxon>Glossata</taxon>
        <taxon>Ditrysia</taxon>
        <taxon>Noctuoidea</taxon>
        <taxon>Noctuidae</taxon>
        <taxon>Heliothinae</taxon>
        <taxon>Heliothis</taxon>
    </lineage>
</organism>
<dbReference type="GO" id="GO:0005634">
    <property type="term" value="C:nucleus"/>
    <property type="evidence" value="ECO:0007669"/>
    <property type="project" value="TreeGrafter"/>
</dbReference>
<dbReference type="GO" id="GO:0050769">
    <property type="term" value="P:positive regulation of neurogenesis"/>
    <property type="evidence" value="ECO:0007669"/>
    <property type="project" value="TreeGrafter"/>
</dbReference>
<name>A0A2A4K1B2_HELVI</name>
<dbReference type="SMART" id="SM00355">
    <property type="entry name" value="ZnF_C2H2"/>
    <property type="match status" value="4"/>
</dbReference>
<proteinExistence type="predicted"/>
<dbReference type="STRING" id="7102.A0A2A4K1B2"/>
<comment type="caution">
    <text evidence="8">The sequence shown here is derived from an EMBL/GenBank/DDBJ whole genome shotgun (WGS) entry which is preliminary data.</text>
</comment>
<dbReference type="GO" id="GO:0008270">
    <property type="term" value="F:zinc ion binding"/>
    <property type="evidence" value="ECO:0007669"/>
    <property type="project" value="UniProtKB-KW"/>
</dbReference>
<keyword evidence="3 5" id="KW-0863">Zinc-finger</keyword>
<evidence type="ECO:0000313" key="8">
    <source>
        <dbReference type="EMBL" id="PCG78061.1"/>
    </source>
</evidence>
<dbReference type="PROSITE" id="PS00028">
    <property type="entry name" value="ZINC_FINGER_C2H2_1"/>
    <property type="match status" value="1"/>
</dbReference>
<feature type="compositionally biased region" description="Basic and acidic residues" evidence="6">
    <location>
        <begin position="203"/>
        <end position="212"/>
    </location>
</feature>
<keyword evidence="2" id="KW-0677">Repeat</keyword>
<dbReference type="GO" id="GO:0007420">
    <property type="term" value="P:brain development"/>
    <property type="evidence" value="ECO:0007669"/>
    <property type="project" value="TreeGrafter"/>
</dbReference>
<dbReference type="PROSITE" id="PS50157">
    <property type="entry name" value="ZINC_FINGER_C2H2_2"/>
    <property type="match status" value="2"/>
</dbReference>
<dbReference type="EMBL" id="NWSH01000244">
    <property type="protein sequence ID" value="PCG78061.1"/>
    <property type="molecule type" value="Genomic_DNA"/>
</dbReference>
<accession>A0A2A4K1B2</accession>
<dbReference type="SUPFAM" id="SSF57667">
    <property type="entry name" value="beta-beta-alpha zinc fingers"/>
    <property type="match status" value="1"/>
</dbReference>
<reference evidence="8" key="1">
    <citation type="submission" date="2017-09" db="EMBL/GenBank/DDBJ databases">
        <title>Contemporary evolution of a Lepidopteran species, Heliothis virescens, in response to modern agricultural practices.</title>
        <authorList>
            <person name="Fritz M.L."/>
            <person name="Deyonke A.M."/>
            <person name="Papanicolaou A."/>
            <person name="Micinski S."/>
            <person name="Westbrook J."/>
            <person name="Gould F."/>
        </authorList>
    </citation>
    <scope>NUCLEOTIDE SEQUENCE [LARGE SCALE GENOMIC DNA]</scope>
    <source>
        <strain evidence="8">HvINT-</strain>
        <tissue evidence="8">Whole body</tissue>
    </source>
</reference>
<dbReference type="Gene3D" id="3.30.160.60">
    <property type="entry name" value="Classic Zinc Finger"/>
    <property type="match status" value="1"/>
</dbReference>
<dbReference type="InterPro" id="IPR036236">
    <property type="entry name" value="Znf_C2H2_sf"/>
</dbReference>
<evidence type="ECO:0000256" key="6">
    <source>
        <dbReference type="SAM" id="MobiDB-lite"/>
    </source>
</evidence>
<gene>
    <name evidence="8" type="ORF">B5V51_5378</name>
</gene>
<dbReference type="GO" id="GO:0045944">
    <property type="term" value="P:positive regulation of transcription by RNA polymerase II"/>
    <property type="evidence" value="ECO:0007669"/>
    <property type="project" value="TreeGrafter"/>
</dbReference>
<sequence length="399" mass="43676">MEGGAGVGSVASLTMDCEDMFKEITKKLYGEETSVGVVGVEFPAAERDLDDDLRPEEHITAWGLAALMQNGFPPPGILQANFAPRLDPGAEDRWTAAEEPLAWAHSRIASYNPAQRLFKCADCECVGFLARVAEHWLGTHSQARAFQCPLAGCGFASGWARGVRAHLARDHHSDPAAADHLLRDNPALDDLTRYLQRLKHKVEAMRNERRPSAGEAAPSEAAPEPGKRYVCGACPYATDRRDLFTRHENIHRDEKPFHCYLCQKQFNRADHVKKHFLRMHRDQPYDLNRIRRSASIVKPSTAPPALHYYSKPAGEPPPAAAPAPAPAPAPPDYRPAPAVKLERPPLGKSEAAPAPALHKPAPSPAAAAAAAIRRKVVVTDGTHFLMLLTLTIRTELNAL</sequence>
<evidence type="ECO:0000256" key="1">
    <source>
        <dbReference type="ARBA" id="ARBA00022723"/>
    </source>
</evidence>
<dbReference type="InterPro" id="IPR013087">
    <property type="entry name" value="Znf_C2H2_type"/>
</dbReference>
<keyword evidence="1" id="KW-0479">Metal-binding</keyword>
<keyword evidence="4" id="KW-0862">Zinc</keyword>
<feature type="region of interest" description="Disordered" evidence="6">
    <location>
        <begin position="301"/>
        <end position="361"/>
    </location>
</feature>
<protein>
    <recommendedName>
        <fullName evidence="7">C2H2-type domain-containing protein</fullName>
    </recommendedName>
</protein>
<feature type="domain" description="C2H2-type" evidence="7">
    <location>
        <begin position="229"/>
        <end position="256"/>
    </location>
</feature>
<evidence type="ECO:0000256" key="3">
    <source>
        <dbReference type="ARBA" id="ARBA00022771"/>
    </source>
</evidence>
<evidence type="ECO:0000256" key="2">
    <source>
        <dbReference type="ARBA" id="ARBA00022737"/>
    </source>
</evidence>